<reference evidence="6" key="1">
    <citation type="submission" date="2012-12" db="EMBL/GenBank/DDBJ databases">
        <authorList>
            <person name="Hellsten U."/>
            <person name="Grimwood J."/>
            <person name="Chapman J.A."/>
            <person name="Shapiro H."/>
            <person name="Aerts A."/>
            <person name="Otillar R.P."/>
            <person name="Terry A.Y."/>
            <person name="Boore J.L."/>
            <person name="Simakov O."/>
            <person name="Marletaz F."/>
            <person name="Cho S.-J."/>
            <person name="Edsinger-Gonzales E."/>
            <person name="Havlak P."/>
            <person name="Kuo D.-H."/>
            <person name="Larsson T."/>
            <person name="Lv J."/>
            <person name="Arendt D."/>
            <person name="Savage R."/>
            <person name="Osoegawa K."/>
            <person name="de Jong P."/>
            <person name="Lindberg D.R."/>
            <person name="Seaver E.C."/>
            <person name="Weisblat D.A."/>
            <person name="Putnam N.H."/>
            <person name="Grigoriev I.V."/>
            <person name="Rokhsar D.S."/>
        </authorList>
    </citation>
    <scope>NUCLEOTIDE SEQUENCE</scope>
</reference>
<dbReference type="HOGENOM" id="CLU_012334_2_1_1"/>
<dbReference type="RefSeq" id="XP_009012862.1">
    <property type="nucleotide sequence ID" value="XM_009014614.1"/>
</dbReference>
<dbReference type="Gene3D" id="1.10.287.2720">
    <property type="match status" value="1"/>
</dbReference>
<feature type="compositionally biased region" description="Low complexity" evidence="2">
    <location>
        <begin position="718"/>
        <end position="728"/>
    </location>
</feature>
<evidence type="ECO:0000256" key="2">
    <source>
        <dbReference type="SAM" id="MobiDB-lite"/>
    </source>
</evidence>
<dbReference type="EMBL" id="AMQM01003081">
    <property type="status" value="NOT_ANNOTATED_CDS"/>
    <property type="molecule type" value="Genomic_DNA"/>
</dbReference>
<reference evidence="5" key="3">
    <citation type="submission" date="2015-06" db="UniProtKB">
        <authorList>
            <consortium name="EnsemblMetazoa"/>
        </authorList>
    </citation>
    <scope>IDENTIFICATION</scope>
</reference>
<feature type="compositionally biased region" description="Basic and acidic residues" evidence="2">
    <location>
        <begin position="206"/>
        <end position="226"/>
    </location>
</feature>
<dbReference type="FunCoup" id="T1F0X4">
    <property type="interactions" value="872"/>
</dbReference>
<dbReference type="STRING" id="6412.T1F0X4"/>
<dbReference type="InterPro" id="IPR000648">
    <property type="entry name" value="Oxysterol-bd"/>
</dbReference>
<evidence type="ECO:0008006" key="7">
    <source>
        <dbReference type="Google" id="ProtNLM"/>
    </source>
</evidence>
<dbReference type="Gene3D" id="2.30.29.30">
    <property type="entry name" value="Pleckstrin-homology domain (PH domain)/Phosphotyrosine-binding domain (PTB)"/>
    <property type="match status" value="1"/>
</dbReference>
<proteinExistence type="inferred from homology"/>
<sequence length="822" mass="92869">MADVANRHPAATRRQVACHKLHLHSPQRSKKNVMAKKSVQPLEFGKLSSFGSKDLAKNVKKESLKVQKNNYRMEKKRATNELLSTLQDPTIVVLSDWLKVRGSLKSWTKLWCVLKPGLLVLYKSHKGPRGESIGALTLPLPTSYLIFRAPSEAAGVIMSVNPAYRADSFSSTTMPGCSGDLDEDMKTDKDDDKTDSDDDDDDDDDKMNKRGNDNDDYEEGGRDSRGSRVVVADVPPVESPYVENVEEELGQLGDASQTEEVADENKSIIWSLVKQVRPGMDLSRVALPTFILEPRSFLDKLSDYYYHADLLSEAVNIEDPYSRMKMVVKWYLSGFYKKPKGLKKPYNPILGETFRCFWKHPKTGSRTFYIAEQDGFTISGSILAKSKFYGNSLSAILDGVCRLVLLNRGEDYTITMPYAHCKGILIGTLTMEFGGEVSIQCEKTGYKADIEFKLKPFLGLVGGEASNRIVGKIKLGDETLSSIDGHWDNEITIKDKKTGTTELFWKPTQEVRCNRLKRYTILLEAQSDFESERLWSHVSDAILRGDQQTATDEKCILEEEQRKSARERKAKLVEWVPNLFERNVITGEWIYKYAELVAIDWNFTIDTSLKNSWRPWDPLNDVIQFERDFIISTKTHHQTPIVHTTSITSMEEKPTVGNPHHGHSRHPSMDCANRMKRIKMRSMCPNNPTADRSVVVVGSANEEATRRNRSVEDDGDSESSLSAVEASANERQVGIVSPTFGDSVHSLIQVQKDTTEKLASVQLQLTAMQSQLRSLAVNSSPATYSVHDNVNRHASFGRFDQRDFIVFLFAVFIQGFFVWFFK</sequence>
<dbReference type="SUPFAM" id="SSF50729">
    <property type="entry name" value="PH domain-like"/>
    <property type="match status" value="1"/>
</dbReference>
<dbReference type="InterPro" id="IPR037239">
    <property type="entry name" value="OSBP_sf"/>
</dbReference>
<keyword evidence="3" id="KW-1133">Transmembrane helix</keyword>
<organism evidence="5 6">
    <name type="scientific">Helobdella robusta</name>
    <name type="common">Californian leech</name>
    <dbReference type="NCBI Taxonomy" id="6412"/>
    <lineage>
        <taxon>Eukaryota</taxon>
        <taxon>Metazoa</taxon>
        <taxon>Spiralia</taxon>
        <taxon>Lophotrochozoa</taxon>
        <taxon>Annelida</taxon>
        <taxon>Clitellata</taxon>
        <taxon>Hirudinea</taxon>
        <taxon>Rhynchobdellida</taxon>
        <taxon>Glossiphoniidae</taxon>
        <taxon>Helobdella</taxon>
    </lineage>
</organism>
<comment type="similarity">
    <text evidence="1">Belongs to the OSBP family.</text>
</comment>
<feature type="compositionally biased region" description="Basic and acidic residues" evidence="2">
    <location>
        <begin position="703"/>
        <end position="712"/>
    </location>
</feature>
<dbReference type="GO" id="GO:0015485">
    <property type="term" value="F:cholesterol binding"/>
    <property type="evidence" value="ECO:0000318"/>
    <property type="project" value="GO_Central"/>
</dbReference>
<dbReference type="GeneID" id="20202474"/>
<dbReference type="Gene3D" id="3.30.70.3490">
    <property type="match status" value="1"/>
</dbReference>
<evidence type="ECO:0000313" key="4">
    <source>
        <dbReference type="EMBL" id="ESO08840.1"/>
    </source>
</evidence>
<dbReference type="FunFam" id="1.10.287.2720:FF:000002">
    <property type="entry name" value="Oxysterol-binding protein"/>
    <property type="match status" value="1"/>
</dbReference>
<keyword evidence="3" id="KW-0472">Membrane</keyword>
<dbReference type="PANTHER" id="PTHR10972">
    <property type="entry name" value="OXYSTEROL-BINDING PROTEIN-RELATED"/>
    <property type="match status" value="1"/>
</dbReference>
<dbReference type="CTD" id="20202474"/>
<reference evidence="4 6" key="2">
    <citation type="journal article" date="2013" name="Nature">
        <title>Insights into bilaterian evolution from three spiralian genomes.</title>
        <authorList>
            <person name="Simakov O."/>
            <person name="Marletaz F."/>
            <person name="Cho S.J."/>
            <person name="Edsinger-Gonzales E."/>
            <person name="Havlak P."/>
            <person name="Hellsten U."/>
            <person name="Kuo D.H."/>
            <person name="Larsson T."/>
            <person name="Lv J."/>
            <person name="Arendt D."/>
            <person name="Savage R."/>
            <person name="Osoegawa K."/>
            <person name="de Jong P."/>
            <person name="Grimwood J."/>
            <person name="Chapman J.A."/>
            <person name="Shapiro H."/>
            <person name="Aerts A."/>
            <person name="Otillar R.P."/>
            <person name="Terry A.Y."/>
            <person name="Boore J.L."/>
            <person name="Grigoriev I.V."/>
            <person name="Lindberg D.R."/>
            <person name="Seaver E.C."/>
            <person name="Weisblat D.A."/>
            <person name="Putnam N.H."/>
            <person name="Rokhsar D.S."/>
        </authorList>
    </citation>
    <scope>NUCLEOTIDE SEQUENCE</scope>
</reference>
<dbReference type="GO" id="GO:0005829">
    <property type="term" value="C:cytosol"/>
    <property type="evidence" value="ECO:0000318"/>
    <property type="project" value="GO_Central"/>
</dbReference>
<feature type="region of interest" description="Disordered" evidence="2">
    <location>
        <begin position="699"/>
        <end position="728"/>
    </location>
</feature>
<keyword evidence="3" id="KW-0812">Transmembrane</keyword>
<feature type="transmembrane region" description="Helical" evidence="3">
    <location>
        <begin position="804"/>
        <end position="821"/>
    </location>
</feature>
<dbReference type="SUPFAM" id="SSF144000">
    <property type="entry name" value="Oxysterol-binding protein-like"/>
    <property type="match status" value="1"/>
</dbReference>
<dbReference type="KEGG" id="hro:HELRODRAFT_168751"/>
<dbReference type="EnsemblMetazoa" id="HelroT168751">
    <property type="protein sequence ID" value="HelroP168751"/>
    <property type="gene ID" value="HelroG168751"/>
</dbReference>
<feature type="region of interest" description="Disordered" evidence="2">
    <location>
        <begin position="168"/>
        <end position="234"/>
    </location>
</feature>
<dbReference type="EMBL" id="KB096023">
    <property type="protein sequence ID" value="ESO08840.1"/>
    <property type="molecule type" value="Genomic_DNA"/>
</dbReference>
<dbReference type="GO" id="GO:0016020">
    <property type="term" value="C:membrane"/>
    <property type="evidence" value="ECO:0000318"/>
    <property type="project" value="GO_Central"/>
</dbReference>
<evidence type="ECO:0000256" key="3">
    <source>
        <dbReference type="SAM" id="Phobius"/>
    </source>
</evidence>
<dbReference type="OrthoDB" id="10053431at2759"/>
<evidence type="ECO:0000313" key="5">
    <source>
        <dbReference type="EnsemblMetazoa" id="HelroP168751"/>
    </source>
</evidence>
<dbReference type="InterPro" id="IPR011993">
    <property type="entry name" value="PH-like_dom_sf"/>
</dbReference>
<name>T1F0X4_HELRO</name>
<feature type="compositionally biased region" description="Acidic residues" evidence="2">
    <location>
        <begin position="193"/>
        <end position="205"/>
    </location>
</feature>
<dbReference type="AlphaFoldDB" id="T1F0X4"/>
<gene>
    <name evidence="5" type="primary">20202474</name>
    <name evidence="4" type="ORF">HELRODRAFT_168751</name>
</gene>
<evidence type="ECO:0000313" key="6">
    <source>
        <dbReference type="Proteomes" id="UP000015101"/>
    </source>
</evidence>
<protein>
    <recommendedName>
        <fullName evidence="7">PH domain-containing protein</fullName>
    </recommendedName>
</protein>
<dbReference type="Pfam" id="PF01237">
    <property type="entry name" value="Oxysterol_BP"/>
    <property type="match status" value="1"/>
</dbReference>
<dbReference type="Proteomes" id="UP000015101">
    <property type="component" value="Unassembled WGS sequence"/>
</dbReference>
<dbReference type="Gene3D" id="2.40.160.120">
    <property type="match status" value="1"/>
</dbReference>
<dbReference type="eggNOG" id="KOG2210">
    <property type="taxonomic scope" value="Eukaryota"/>
</dbReference>
<evidence type="ECO:0000256" key="1">
    <source>
        <dbReference type="ARBA" id="ARBA00008842"/>
    </source>
</evidence>
<dbReference type="OMA" id="ESDRCWM"/>
<keyword evidence="6" id="KW-1185">Reference proteome</keyword>
<dbReference type="InParanoid" id="T1F0X4"/>
<accession>T1F0X4</accession>
<dbReference type="PANTHER" id="PTHR10972:SF102">
    <property type="entry name" value="OXYSTEROL-BINDING PROTEIN"/>
    <property type="match status" value="1"/>
</dbReference>